<feature type="domain" description="NADP-dependent oxidoreductase" evidence="1">
    <location>
        <begin position="28"/>
        <end position="341"/>
    </location>
</feature>
<dbReference type="GO" id="GO:0005829">
    <property type="term" value="C:cytosol"/>
    <property type="evidence" value="ECO:0007669"/>
    <property type="project" value="TreeGrafter"/>
</dbReference>
<dbReference type="Pfam" id="PF00248">
    <property type="entry name" value="Aldo_ket_red"/>
    <property type="match status" value="1"/>
</dbReference>
<comment type="caution">
    <text evidence="2">The sequence shown here is derived from an EMBL/GenBank/DDBJ whole genome shotgun (WGS) entry which is preliminary data.</text>
</comment>
<dbReference type="PANTHER" id="PTHR42686">
    <property type="entry name" value="GH17980P-RELATED"/>
    <property type="match status" value="1"/>
</dbReference>
<evidence type="ECO:0000313" key="3">
    <source>
        <dbReference type="Proteomes" id="UP001218188"/>
    </source>
</evidence>
<dbReference type="GO" id="GO:0045290">
    <property type="term" value="F:D-arabinose 1-dehydrogenase [NAD(P)+] activity"/>
    <property type="evidence" value="ECO:0007669"/>
    <property type="project" value="TreeGrafter"/>
</dbReference>
<dbReference type="InterPro" id="IPR036812">
    <property type="entry name" value="NAD(P)_OxRdtase_dom_sf"/>
</dbReference>
<proteinExistence type="predicted"/>
<organism evidence="2 3">
    <name type="scientific">Mycena alexandri</name>
    <dbReference type="NCBI Taxonomy" id="1745969"/>
    <lineage>
        <taxon>Eukaryota</taxon>
        <taxon>Fungi</taxon>
        <taxon>Dikarya</taxon>
        <taxon>Basidiomycota</taxon>
        <taxon>Agaricomycotina</taxon>
        <taxon>Agaricomycetes</taxon>
        <taxon>Agaricomycetidae</taxon>
        <taxon>Agaricales</taxon>
        <taxon>Marasmiineae</taxon>
        <taxon>Mycenaceae</taxon>
        <taxon>Mycena</taxon>
    </lineage>
</organism>
<evidence type="ECO:0000313" key="2">
    <source>
        <dbReference type="EMBL" id="KAJ7047719.1"/>
    </source>
</evidence>
<dbReference type="AlphaFoldDB" id="A0AAD6TJE9"/>
<accession>A0AAD6TJE9</accession>
<sequence>MASTDLPNELPTPGSLVSRLDGPLSLPRIVFGGGALSHQYNSEALLSSDAPLRTVQLALRYGITAFDTSAYYGPSEILLGNALKALQDEFPRSSYQLMTKCGRYGMAEFDYTPAKIRESVKRSLERLHTEYFDVVHLHDVEFVATEVTPRRTGIHTAALLEDKAAYGLSEGEEAKVRGEGDQRILDAFTELRKMKDEGLIKHIGITGYPLYTLLRLSLLILRNPPFKPVDVILSYSNLSLQSSTFLQFAPQLLERAHVGQLVAASPFSMGLLTGASPPSWHPASPELLAASVRAAEESASKGRSLADLATGYCLRHTGDAIPLAVGFSRPEEVHECVRVWREIEMAGDEDVRIAQEEAAKAIFKEAGVLDWAWASPP</sequence>
<name>A0AAD6TJE9_9AGAR</name>
<dbReference type="EMBL" id="JARJCM010000001">
    <property type="protein sequence ID" value="KAJ7047719.1"/>
    <property type="molecule type" value="Genomic_DNA"/>
</dbReference>
<dbReference type="GO" id="GO:0070485">
    <property type="term" value="P:dehydro-D-arabinono-1,4-lactone biosynthetic process"/>
    <property type="evidence" value="ECO:0007669"/>
    <property type="project" value="TreeGrafter"/>
</dbReference>
<dbReference type="InterPro" id="IPR023210">
    <property type="entry name" value="NADP_OxRdtase_dom"/>
</dbReference>
<dbReference type="Proteomes" id="UP001218188">
    <property type="component" value="Unassembled WGS sequence"/>
</dbReference>
<dbReference type="SUPFAM" id="SSF51430">
    <property type="entry name" value="NAD(P)-linked oxidoreductase"/>
    <property type="match status" value="1"/>
</dbReference>
<reference evidence="2" key="1">
    <citation type="submission" date="2023-03" db="EMBL/GenBank/DDBJ databases">
        <title>Massive genome expansion in bonnet fungi (Mycena s.s.) driven by repeated elements and novel gene families across ecological guilds.</title>
        <authorList>
            <consortium name="Lawrence Berkeley National Laboratory"/>
            <person name="Harder C.B."/>
            <person name="Miyauchi S."/>
            <person name="Viragh M."/>
            <person name="Kuo A."/>
            <person name="Thoen E."/>
            <person name="Andreopoulos B."/>
            <person name="Lu D."/>
            <person name="Skrede I."/>
            <person name="Drula E."/>
            <person name="Henrissat B."/>
            <person name="Morin E."/>
            <person name="Kohler A."/>
            <person name="Barry K."/>
            <person name="LaButti K."/>
            <person name="Morin E."/>
            <person name="Salamov A."/>
            <person name="Lipzen A."/>
            <person name="Mereny Z."/>
            <person name="Hegedus B."/>
            <person name="Baldrian P."/>
            <person name="Stursova M."/>
            <person name="Weitz H."/>
            <person name="Taylor A."/>
            <person name="Grigoriev I.V."/>
            <person name="Nagy L.G."/>
            <person name="Martin F."/>
            <person name="Kauserud H."/>
        </authorList>
    </citation>
    <scope>NUCLEOTIDE SEQUENCE</scope>
    <source>
        <strain evidence="2">CBHHK200</strain>
    </source>
</reference>
<evidence type="ECO:0000259" key="1">
    <source>
        <dbReference type="Pfam" id="PF00248"/>
    </source>
</evidence>
<dbReference type="InterPro" id="IPR020471">
    <property type="entry name" value="AKR"/>
</dbReference>
<dbReference type="PANTHER" id="PTHR42686:SF1">
    <property type="entry name" value="GH17980P-RELATED"/>
    <property type="match status" value="1"/>
</dbReference>
<protein>
    <submittedName>
        <fullName evidence="2">Aldo/keto reductase</fullName>
    </submittedName>
</protein>
<dbReference type="Gene3D" id="3.20.20.100">
    <property type="entry name" value="NADP-dependent oxidoreductase domain"/>
    <property type="match status" value="1"/>
</dbReference>
<gene>
    <name evidence="2" type="ORF">C8F04DRAFT_19027</name>
</gene>
<keyword evidence="3" id="KW-1185">Reference proteome</keyword>